<dbReference type="EMBL" id="QKRW01000012">
    <property type="protein sequence ID" value="RAL64897.1"/>
    <property type="molecule type" value="Genomic_DNA"/>
</dbReference>
<dbReference type="PANTHER" id="PTHR46411">
    <property type="entry name" value="FAMILY ATPASE, PUTATIVE-RELATED"/>
    <property type="match status" value="1"/>
</dbReference>
<dbReference type="PANTHER" id="PTHR46411:SF3">
    <property type="entry name" value="AAA+ ATPASE DOMAIN-CONTAINING PROTEIN"/>
    <property type="match status" value="1"/>
</dbReference>
<sequence length="218" mass="24213">MLRTPRVLGSVLGDKPWAQLEASSLKDTPKDDSENSWSERLRLAGGDHTKQIILDLASSYGNRENEDARERLKIDGIIAAPKGSRVARSLARRVWEIASRGDNESLNYRQAPPGVGKTTTAETVAIGSRIIHVAFPYDDLEKAQTLAIFKGFLEPRAKKGPTEDRLDISIHTWLGEDIWQCGWDGGQIRNIGTCAVGLCLWCRTEIDQYISESYGVKC</sequence>
<organism evidence="1 2">
    <name type="scientific">Monilinia fructigena</name>
    <dbReference type="NCBI Taxonomy" id="38457"/>
    <lineage>
        <taxon>Eukaryota</taxon>
        <taxon>Fungi</taxon>
        <taxon>Dikarya</taxon>
        <taxon>Ascomycota</taxon>
        <taxon>Pezizomycotina</taxon>
        <taxon>Leotiomycetes</taxon>
        <taxon>Helotiales</taxon>
        <taxon>Sclerotiniaceae</taxon>
        <taxon>Monilinia</taxon>
    </lineage>
</organism>
<dbReference type="OrthoDB" id="10042665at2759"/>
<comment type="caution">
    <text evidence="1">The sequence shown here is derived from an EMBL/GenBank/DDBJ whole genome shotgun (WGS) entry which is preliminary data.</text>
</comment>
<dbReference type="Proteomes" id="UP000249056">
    <property type="component" value="Unassembled WGS sequence"/>
</dbReference>
<evidence type="ECO:0000313" key="1">
    <source>
        <dbReference type="EMBL" id="RAL64897.1"/>
    </source>
</evidence>
<keyword evidence="2" id="KW-1185">Reference proteome</keyword>
<name>A0A395IX93_9HELO</name>
<evidence type="ECO:0000313" key="2">
    <source>
        <dbReference type="Proteomes" id="UP000249056"/>
    </source>
</evidence>
<accession>A0A395IX93</accession>
<reference evidence="1 2" key="1">
    <citation type="submission" date="2018-06" db="EMBL/GenBank/DDBJ databases">
        <title>Genome Sequence of the Brown Rot Fungal Pathogen Monilinia fructigena.</title>
        <authorList>
            <person name="Landi L."/>
            <person name="De Miccolis Angelini R.M."/>
            <person name="Pollastro S."/>
            <person name="Abate D."/>
            <person name="Faretra F."/>
            <person name="Romanazzi G."/>
        </authorList>
    </citation>
    <scope>NUCLEOTIDE SEQUENCE [LARGE SCALE GENOMIC DNA]</scope>
    <source>
        <strain evidence="1 2">Mfrg269</strain>
    </source>
</reference>
<proteinExistence type="predicted"/>
<dbReference type="AlphaFoldDB" id="A0A395IX93"/>
<protein>
    <submittedName>
        <fullName evidence="1">Uncharacterized protein</fullName>
    </submittedName>
</protein>
<gene>
    <name evidence="1" type="ORF">DID88_001491</name>
</gene>